<dbReference type="Gene3D" id="2.80.10.50">
    <property type="match status" value="1"/>
</dbReference>
<dbReference type="Proteomes" id="UP000774570">
    <property type="component" value="Unassembled WGS sequence"/>
</dbReference>
<dbReference type="RefSeq" id="WP_220161974.1">
    <property type="nucleotide sequence ID" value="NZ_JAIBOA010000001.1"/>
</dbReference>
<feature type="signal peptide" evidence="1">
    <location>
        <begin position="1"/>
        <end position="30"/>
    </location>
</feature>
<proteinExistence type="predicted"/>
<dbReference type="InterPro" id="IPR035992">
    <property type="entry name" value="Ricin_B-like_lectins"/>
</dbReference>
<comment type="caution">
    <text evidence="3">The sequence shown here is derived from an EMBL/GenBank/DDBJ whole genome shotgun (WGS) entry which is preliminary data.</text>
</comment>
<accession>A0ABS7FK50</accession>
<name>A0ABS7FK50_9ACTN</name>
<protein>
    <submittedName>
        <fullName evidence="3">RICIN domain-containing protein</fullName>
    </submittedName>
</protein>
<keyword evidence="4" id="KW-1185">Reference proteome</keyword>
<dbReference type="PROSITE" id="PS50231">
    <property type="entry name" value="RICIN_B_LECTIN"/>
    <property type="match status" value="1"/>
</dbReference>
<keyword evidence="1" id="KW-0732">Signal</keyword>
<evidence type="ECO:0000259" key="2">
    <source>
        <dbReference type="Pfam" id="PF00652"/>
    </source>
</evidence>
<dbReference type="CDD" id="cd00161">
    <property type="entry name" value="beta-trefoil_Ricin-like"/>
    <property type="match status" value="1"/>
</dbReference>
<dbReference type="Pfam" id="PF00652">
    <property type="entry name" value="Ricin_B_lectin"/>
    <property type="match status" value="1"/>
</dbReference>
<dbReference type="SUPFAM" id="SSF50370">
    <property type="entry name" value="Ricin B-like lectins"/>
    <property type="match status" value="1"/>
</dbReference>
<feature type="domain" description="Ricin B lectin" evidence="2">
    <location>
        <begin position="33"/>
        <end position="176"/>
    </location>
</feature>
<gene>
    <name evidence="3" type="ORF">K1Y72_00050</name>
</gene>
<dbReference type="PROSITE" id="PS51257">
    <property type="entry name" value="PROKAR_LIPOPROTEIN"/>
    <property type="match status" value="1"/>
</dbReference>
<reference evidence="3 4" key="1">
    <citation type="submission" date="2021-07" db="EMBL/GenBank/DDBJ databases">
        <title>Actinomadura sp. PM05-2 isolated from lichen.</title>
        <authorList>
            <person name="Somphong A."/>
            <person name="Phongsopitanun W."/>
            <person name="Tanasupawat S."/>
            <person name="Peongsungnone V."/>
        </authorList>
    </citation>
    <scope>NUCLEOTIDE SEQUENCE [LARGE SCALE GENOMIC DNA]</scope>
    <source>
        <strain evidence="3 4">PM05-2</strain>
    </source>
</reference>
<organism evidence="3 4">
    <name type="scientific">Actinomadura parmotrematis</name>
    <dbReference type="NCBI Taxonomy" id="2864039"/>
    <lineage>
        <taxon>Bacteria</taxon>
        <taxon>Bacillati</taxon>
        <taxon>Actinomycetota</taxon>
        <taxon>Actinomycetes</taxon>
        <taxon>Streptosporangiales</taxon>
        <taxon>Thermomonosporaceae</taxon>
        <taxon>Actinomadura</taxon>
    </lineage>
</organism>
<evidence type="ECO:0000313" key="3">
    <source>
        <dbReference type="EMBL" id="MBW8480736.1"/>
    </source>
</evidence>
<feature type="chain" id="PRO_5045796874" evidence="1">
    <location>
        <begin position="31"/>
        <end position="179"/>
    </location>
</feature>
<evidence type="ECO:0000313" key="4">
    <source>
        <dbReference type="Proteomes" id="UP000774570"/>
    </source>
</evidence>
<evidence type="ECO:0000256" key="1">
    <source>
        <dbReference type="SAM" id="SignalP"/>
    </source>
</evidence>
<dbReference type="EMBL" id="JAIBOA010000001">
    <property type="protein sequence ID" value="MBW8480736.1"/>
    <property type="molecule type" value="Genomic_DNA"/>
</dbReference>
<dbReference type="InterPro" id="IPR000772">
    <property type="entry name" value="Ricin_B_lectin"/>
</dbReference>
<sequence>MSLRGRWARGLIGAGTALAACAVLTGTAHAAAYQEVRNYNSSKCLDVMSEDGYYSDGARVQQYHCTGVAEQHWNVKPVNQDGNGETVYVLISRRSGKCMTVFRDARFAGAQVVQGACRGHIDLGGAAGELWYKRTNSHGPTLVNYGSGLCLDISGASKNDHAKVQVYWCNDSSAQAFTA</sequence>